<evidence type="ECO:0000256" key="5">
    <source>
        <dbReference type="SAM" id="Phobius"/>
    </source>
</evidence>
<evidence type="ECO:0008006" key="9">
    <source>
        <dbReference type="Google" id="ProtNLM"/>
    </source>
</evidence>
<proteinExistence type="predicted"/>
<dbReference type="Gene3D" id="1.20.120.550">
    <property type="entry name" value="Membrane associated eicosanoid/glutathione metabolism-like domain"/>
    <property type="match status" value="1"/>
</dbReference>
<dbReference type="OMA" id="INTNACM"/>
<dbReference type="KEGG" id="mbr:MONBRDRAFT_33132"/>
<keyword evidence="6" id="KW-0732">Signal</keyword>
<evidence type="ECO:0000256" key="2">
    <source>
        <dbReference type="ARBA" id="ARBA00022692"/>
    </source>
</evidence>
<name>A9V3W5_MONBE</name>
<gene>
    <name evidence="7" type="ORF">MONBRDRAFT_33132</name>
</gene>
<reference evidence="7 8" key="1">
    <citation type="journal article" date="2008" name="Nature">
        <title>The genome of the choanoflagellate Monosiga brevicollis and the origin of metazoans.</title>
        <authorList>
            <consortium name="JGI Sequencing"/>
            <person name="King N."/>
            <person name="Westbrook M.J."/>
            <person name="Young S.L."/>
            <person name="Kuo A."/>
            <person name="Abedin M."/>
            <person name="Chapman J."/>
            <person name="Fairclough S."/>
            <person name="Hellsten U."/>
            <person name="Isogai Y."/>
            <person name="Letunic I."/>
            <person name="Marr M."/>
            <person name="Pincus D."/>
            <person name="Putnam N."/>
            <person name="Rokas A."/>
            <person name="Wright K.J."/>
            <person name="Zuzow R."/>
            <person name="Dirks W."/>
            <person name="Good M."/>
            <person name="Goodstein D."/>
            <person name="Lemons D."/>
            <person name="Li W."/>
            <person name="Lyons J.B."/>
            <person name="Morris A."/>
            <person name="Nichols S."/>
            <person name="Richter D.J."/>
            <person name="Salamov A."/>
            <person name="Bork P."/>
            <person name="Lim W.A."/>
            <person name="Manning G."/>
            <person name="Miller W.T."/>
            <person name="McGinnis W."/>
            <person name="Shapiro H."/>
            <person name="Tjian R."/>
            <person name="Grigoriev I.V."/>
            <person name="Rokhsar D."/>
        </authorList>
    </citation>
    <scope>NUCLEOTIDE SEQUENCE [LARGE SCALE GENOMIC DNA]</scope>
    <source>
        <strain evidence="8">MX1 / ATCC 50154</strain>
    </source>
</reference>
<dbReference type="GO" id="GO:0016020">
    <property type="term" value="C:membrane"/>
    <property type="evidence" value="ECO:0007669"/>
    <property type="project" value="UniProtKB-SubCell"/>
</dbReference>
<dbReference type="EMBL" id="CH991557">
    <property type="protein sequence ID" value="EDQ87876.1"/>
    <property type="molecule type" value="Genomic_DNA"/>
</dbReference>
<feature type="signal peptide" evidence="6">
    <location>
        <begin position="1"/>
        <end position="24"/>
    </location>
</feature>
<dbReference type="Pfam" id="PF01124">
    <property type="entry name" value="MAPEG"/>
    <property type="match status" value="1"/>
</dbReference>
<dbReference type="RefSeq" id="XP_001747409.1">
    <property type="nucleotide sequence ID" value="XM_001747357.1"/>
</dbReference>
<dbReference type="InParanoid" id="A9V3W5"/>
<protein>
    <recommendedName>
        <fullName evidence="9">MAPEG family protein</fullName>
    </recommendedName>
</protein>
<feature type="transmembrane region" description="Helical" evidence="5">
    <location>
        <begin position="84"/>
        <end position="105"/>
    </location>
</feature>
<evidence type="ECO:0000256" key="3">
    <source>
        <dbReference type="ARBA" id="ARBA00022989"/>
    </source>
</evidence>
<evidence type="ECO:0000256" key="1">
    <source>
        <dbReference type="ARBA" id="ARBA00004370"/>
    </source>
</evidence>
<keyword evidence="4 5" id="KW-0472">Membrane</keyword>
<keyword evidence="2 5" id="KW-0812">Transmembrane</keyword>
<keyword evidence="8" id="KW-1185">Reference proteome</keyword>
<accession>A9V3W5</accession>
<dbReference type="SUPFAM" id="SSF161084">
    <property type="entry name" value="MAPEG domain-like"/>
    <property type="match status" value="1"/>
</dbReference>
<dbReference type="PANTHER" id="PTHR35371:SF1">
    <property type="entry name" value="BLR7753 PROTEIN"/>
    <property type="match status" value="1"/>
</dbReference>
<comment type="subcellular location">
    <subcellularLocation>
        <location evidence="1">Membrane</location>
    </subcellularLocation>
</comment>
<dbReference type="Proteomes" id="UP000001357">
    <property type="component" value="Unassembled WGS sequence"/>
</dbReference>
<evidence type="ECO:0000256" key="6">
    <source>
        <dbReference type="SAM" id="SignalP"/>
    </source>
</evidence>
<evidence type="ECO:0000313" key="8">
    <source>
        <dbReference type="Proteomes" id="UP000001357"/>
    </source>
</evidence>
<feature type="chain" id="PRO_5002742649" description="MAPEG family protein" evidence="6">
    <location>
        <begin position="25"/>
        <end position="136"/>
    </location>
</feature>
<dbReference type="AlphaFoldDB" id="A9V3W5"/>
<keyword evidence="3 5" id="KW-1133">Transmembrane helix</keyword>
<evidence type="ECO:0000256" key="4">
    <source>
        <dbReference type="ARBA" id="ARBA00023136"/>
    </source>
</evidence>
<dbReference type="GeneID" id="5892554"/>
<dbReference type="InterPro" id="IPR001129">
    <property type="entry name" value="Membr-assoc_MAPEG"/>
</dbReference>
<organism evidence="7 8">
    <name type="scientific">Monosiga brevicollis</name>
    <name type="common">Choanoflagellate</name>
    <dbReference type="NCBI Taxonomy" id="81824"/>
    <lineage>
        <taxon>Eukaryota</taxon>
        <taxon>Choanoflagellata</taxon>
        <taxon>Craspedida</taxon>
        <taxon>Salpingoecidae</taxon>
        <taxon>Monosiga</taxon>
    </lineage>
</organism>
<evidence type="ECO:0000313" key="7">
    <source>
        <dbReference type="EMBL" id="EDQ87876.1"/>
    </source>
</evidence>
<dbReference type="PANTHER" id="PTHR35371">
    <property type="entry name" value="INNER MEMBRANE PROTEIN"/>
    <property type="match status" value="1"/>
</dbReference>
<feature type="transmembrane region" description="Helical" evidence="5">
    <location>
        <begin position="117"/>
        <end position="135"/>
    </location>
</feature>
<dbReference type="InterPro" id="IPR023352">
    <property type="entry name" value="MAPEG-like_dom_sf"/>
</dbReference>
<sequence>MSDTPLVCLFLALVLIYVPSTIKAIWINRNVDGGVNNIHPRKQLDLLASWGLRAYGAHQNSLETFPAFVAGIYAAQVQNADETATDVLCILFVVFRVLYIIVYLINTNACMAALRTILFVLSMACVIGLFIAGFVQ</sequence>